<dbReference type="EMBL" id="JARXIC010000032">
    <property type="protein sequence ID" value="MDQ8195775.1"/>
    <property type="molecule type" value="Genomic_DNA"/>
</dbReference>
<evidence type="ECO:0000313" key="8">
    <source>
        <dbReference type="EMBL" id="MDQ8195775.1"/>
    </source>
</evidence>
<dbReference type="GO" id="GO:0005840">
    <property type="term" value="C:ribosome"/>
    <property type="evidence" value="ECO:0007669"/>
    <property type="project" value="UniProtKB-KW"/>
</dbReference>
<accession>A0ABU1APJ2</accession>
<dbReference type="InterPro" id="IPR023035">
    <property type="entry name" value="Ribosomal_uS9_bac/plastid"/>
</dbReference>
<evidence type="ECO:0000256" key="3">
    <source>
        <dbReference type="ARBA" id="ARBA00023274"/>
    </source>
</evidence>
<organism evidence="8 9">
    <name type="scientific">Thalassobacterium sedimentorum</name>
    <dbReference type="NCBI Taxonomy" id="3041258"/>
    <lineage>
        <taxon>Bacteria</taxon>
        <taxon>Pseudomonadati</taxon>
        <taxon>Verrucomicrobiota</taxon>
        <taxon>Opitutia</taxon>
        <taxon>Puniceicoccales</taxon>
        <taxon>Coraliomargaritaceae</taxon>
        <taxon>Thalassobacterium</taxon>
    </lineage>
</organism>
<keyword evidence="9" id="KW-1185">Reference proteome</keyword>
<dbReference type="PROSITE" id="PS00360">
    <property type="entry name" value="RIBOSOMAL_S9"/>
    <property type="match status" value="1"/>
</dbReference>
<reference evidence="8 9" key="1">
    <citation type="submission" date="2023-04" db="EMBL/GenBank/DDBJ databases">
        <title>A novel bacteria isolated from coastal sediment.</title>
        <authorList>
            <person name="Liu X.-J."/>
            <person name="Du Z.-J."/>
        </authorList>
    </citation>
    <scope>NUCLEOTIDE SEQUENCE [LARGE SCALE GENOMIC DNA]</scope>
    <source>
        <strain evidence="8 9">SDUM461004</strain>
    </source>
</reference>
<evidence type="ECO:0000256" key="7">
    <source>
        <dbReference type="SAM" id="MobiDB-lite"/>
    </source>
</evidence>
<dbReference type="NCBIfam" id="NF001099">
    <property type="entry name" value="PRK00132.1"/>
    <property type="match status" value="1"/>
</dbReference>
<dbReference type="Pfam" id="PF00380">
    <property type="entry name" value="Ribosomal_S9"/>
    <property type="match status" value="1"/>
</dbReference>
<dbReference type="InterPro" id="IPR000754">
    <property type="entry name" value="Ribosomal_uS9"/>
</dbReference>
<dbReference type="InterPro" id="IPR020568">
    <property type="entry name" value="Ribosomal_Su5_D2-typ_SF"/>
</dbReference>
<name>A0ABU1APJ2_9BACT</name>
<gene>
    <name evidence="5 8" type="primary">rpsI</name>
    <name evidence="8" type="ORF">QEH59_15185</name>
</gene>
<dbReference type="PANTHER" id="PTHR21569:SF1">
    <property type="entry name" value="SMALL RIBOSOMAL SUBUNIT PROTEIN US9M"/>
    <property type="match status" value="1"/>
</dbReference>
<evidence type="ECO:0000313" key="9">
    <source>
        <dbReference type="Proteomes" id="UP001243717"/>
    </source>
</evidence>
<keyword evidence="2 5" id="KW-0689">Ribosomal protein</keyword>
<evidence type="ECO:0000256" key="1">
    <source>
        <dbReference type="ARBA" id="ARBA00005251"/>
    </source>
</evidence>
<evidence type="ECO:0000256" key="4">
    <source>
        <dbReference type="ARBA" id="ARBA00035259"/>
    </source>
</evidence>
<keyword evidence="3 5" id="KW-0687">Ribonucleoprotein</keyword>
<sequence length="130" mass="14279">MSEETFVTVGRRKTATARVRLTRGTGKVVVNGSEPLAYFKTEEFANAALSPLKTVEMSDQVDITVKAQGGGLNGQAGAVRLGIARALEKLNADLRVPLKQEGHMKRDPRSRERKKAGQPGARKRFQFSKR</sequence>
<comment type="similarity">
    <text evidence="1 5 6">Belongs to the universal ribosomal protein uS9 family.</text>
</comment>
<dbReference type="Gene3D" id="3.30.230.10">
    <property type="match status" value="1"/>
</dbReference>
<dbReference type="RefSeq" id="WP_308949258.1">
    <property type="nucleotide sequence ID" value="NZ_JARXIC010000032.1"/>
</dbReference>
<dbReference type="HAMAP" id="MF_00532_B">
    <property type="entry name" value="Ribosomal_uS9_B"/>
    <property type="match status" value="1"/>
</dbReference>
<evidence type="ECO:0000256" key="2">
    <source>
        <dbReference type="ARBA" id="ARBA00022980"/>
    </source>
</evidence>
<evidence type="ECO:0000256" key="6">
    <source>
        <dbReference type="RuleBase" id="RU003815"/>
    </source>
</evidence>
<feature type="compositionally biased region" description="Basic residues" evidence="7">
    <location>
        <begin position="111"/>
        <end position="130"/>
    </location>
</feature>
<dbReference type="PANTHER" id="PTHR21569">
    <property type="entry name" value="RIBOSOMAL PROTEIN S9"/>
    <property type="match status" value="1"/>
</dbReference>
<dbReference type="SUPFAM" id="SSF54211">
    <property type="entry name" value="Ribosomal protein S5 domain 2-like"/>
    <property type="match status" value="1"/>
</dbReference>
<feature type="compositionally biased region" description="Basic and acidic residues" evidence="7">
    <location>
        <begin position="97"/>
        <end position="110"/>
    </location>
</feature>
<comment type="caution">
    <text evidence="8">The sequence shown here is derived from an EMBL/GenBank/DDBJ whole genome shotgun (WGS) entry which is preliminary data.</text>
</comment>
<dbReference type="Proteomes" id="UP001243717">
    <property type="component" value="Unassembled WGS sequence"/>
</dbReference>
<dbReference type="InterPro" id="IPR014721">
    <property type="entry name" value="Ribsml_uS5_D2-typ_fold_subgr"/>
</dbReference>
<protein>
    <recommendedName>
        <fullName evidence="4 5">Small ribosomal subunit protein uS9</fullName>
    </recommendedName>
</protein>
<proteinExistence type="inferred from homology"/>
<dbReference type="InterPro" id="IPR020574">
    <property type="entry name" value="Ribosomal_uS9_CS"/>
</dbReference>
<feature type="region of interest" description="Disordered" evidence="7">
    <location>
        <begin position="97"/>
        <end position="130"/>
    </location>
</feature>
<evidence type="ECO:0000256" key="5">
    <source>
        <dbReference type="HAMAP-Rule" id="MF_00532"/>
    </source>
</evidence>